<feature type="transmembrane region" description="Helical" evidence="5">
    <location>
        <begin position="12"/>
        <end position="32"/>
    </location>
</feature>
<dbReference type="PANTHER" id="PTHR32089:SF112">
    <property type="entry name" value="LYSOZYME-LIKE PROTEIN-RELATED"/>
    <property type="match status" value="1"/>
</dbReference>
<evidence type="ECO:0000313" key="8">
    <source>
        <dbReference type="Proteomes" id="UP000050668"/>
    </source>
</evidence>
<evidence type="ECO:0000313" key="7">
    <source>
        <dbReference type="EMBL" id="KOS68508.1"/>
    </source>
</evidence>
<dbReference type="InterPro" id="IPR004089">
    <property type="entry name" value="MCPsignal_dom"/>
</dbReference>
<evidence type="ECO:0000256" key="3">
    <source>
        <dbReference type="PROSITE-ProRule" id="PRU00284"/>
    </source>
</evidence>
<keyword evidence="4" id="KW-0175">Coiled coil</keyword>
<evidence type="ECO:0000259" key="6">
    <source>
        <dbReference type="PROSITE" id="PS50111"/>
    </source>
</evidence>
<feature type="transmembrane region" description="Helical" evidence="5">
    <location>
        <begin position="130"/>
        <end position="149"/>
    </location>
</feature>
<comment type="similarity">
    <text evidence="2">Belongs to the methyl-accepting chemotaxis (MCP) protein family.</text>
</comment>
<evidence type="ECO:0000256" key="5">
    <source>
        <dbReference type="SAM" id="Phobius"/>
    </source>
</evidence>
<feature type="transmembrane region" description="Helical" evidence="5">
    <location>
        <begin position="88"/>
        <end position="109"/>
    </location>
</feature>
<sequence length="516" mass="56534">MNKEHILQERNSLILKITSGVVLLAIAIYVLHHQFGFLEMQTIQVNGQLNRSFLYTISVLTLLAIPIGLSIVAWLMYLKNAKNDLLPWLLMLALTFASIACIAAGNGLVEYHFSIFMVLAFIGTFQNIRLVVVSTVIFAVQHLGGYFLFPELICGTSDYSFTLLLIHAVYLILTSTATILIIHKTLKTEAYYRENEESSKKELQNLLDELSRLGNVVNEQSLELATDSKLMTDASHHITNALRSNEKDLKQDAVELQKGFTKNEVLLEEFEHIQTSAKQVASKAKHSLQQASAGRESVNGVSTQMQVIIASIESINDLVIQLASQSQLITHSLGEIESISEQTKLLALNASIEAARAGENGKGFAVVAGEIRKLATHSQQSTADIQSVLQNIDIQVQEIAGKMNIGMDEIQKGNATIMSNADLFHIILNSMQDVESGVEQISVASQIVATQASETNGIFTSILDSNSTSLENVSVIANAAQDQYTSTESLKQVISELQTMANELNLLTNKINASKA</sequence>
<dbReference type="PROSITE" id="PS50111">
    <property type="entry name" value="CHEMOTAXIS_TRANSDUC_2"/>
    <property type="match status" value="1"/>
</dbReference>
<keyword evidence="1 3" id="KW-0807">Transducer</keyword>
<dbReference type="Pfam" id="PF00015">
    <property type="entry name" value="MCPsignal"/>
    <property type="match status" value="1"/>
</dbReference>
<evidence type="ECO:0000256" key="2">
    <source>
        <dbReference type="ARBA" id="ARBA00029447"/>
    </source>
</evidence>
<dbReference type="PANTHER" id="PTHR32089">
    <property type="entry name" value="METHYL-ACCEPTING CHEMOTAXIS PROTEIN MCPB"/>
    <property type="match status" value="1"/>
</dbReference>
<feature type="domain" description="Methyl-accepting transducer" evidence="6">
    <location>
        <begin position="227"/>
        <end position="463"/>
    </location>
</feature>
<dbReference type="SUPFAM" id="SSF58104">
    <property type="entry name" value="Methyl-accepting chemotaxis protein (MCP) signaling domain"/>
    <property type="match status" value="1"/>
</dbReference>
<dbReference type="SMART" id="SM00283">
    <property type="entry name" value="MA"/>
    <property type="match status" value="1"/>
</dbReference>
<keyword evidence="5" id="KW-0812">Transmembrane</keyword>
<keyword evidence="5" id="KW-0472">Membrane</keyword>
<keyword evidence="5" id="KW-1133">Transmembrane helix</keyword>
<name>A0ABR5K0T8_9BACI</name>
<dbReference type="Proteomes" id="UP000050668">
    <property type="component" value="Unassembled WGS sequence"/>
</dbReference>
<comment type="caution">
    <text evidence="7">The sequence shown here is derived from an EMBL/GenBank/DDBJ whole genome shotgun (WGS) entry which is preliminary data.</text>
</comment>
<dbReference type="RefSeq" id="WP_053583338.1">
    <property type="nucleotide sequence ID" value="NZ_LGRV01000003.1"/>
</dbReference>
<dbReference type="EMBL" id="LGRV01000003">
    <property type="protein sequence ID" value="KOS68508.1"/>
    <property type="molecule type" value="Genomic_DNA"/>
</dbReference>
<evidence type="ECO:0000256" key="4">
    <source>
        <dbReference type="SAM" id="Coils"/>
    </source>
</evidence>
<dbReference type="PRINTS" id="PR00260">
    <property type="entry name" value="CHEMTRNSDUCR"/>
</dbReference>
<protein>
    <recommendedName>
        <fullName evidence="6">Methyl-accepting transducer domain-containing protein</fullName>
    </recommendedName>
</protein>
<gene>
    <name evidence="7" type="ORF">AEA09_08065</name>
</gene>
<accession>A0ABR5K0T8</accession>
<dbReference type="Gene3D" id="1.10.287.950">
    <property type="entry name" value="Methyl-accepting chemotaxis protein"/>
    <property type="match status" value="1"/>
</dbReference>
<organism evidence="7 8">
    <name type="scientific">Lysinibacillus contaminans</name>
    <dbReference type="NCBI Taxonomy" id="1293441"/>
    <lineage>
        <taxon>Bacteria</taxon>
        <taxon>Bacillati</taxon>
        <taxon>Bacillota</taxon>
        <taxon>Bacilli</taxon>
        <taxon>Bacillales</taxon>
        <taxon>Bacillaceae</taxon>
        <taxon>Lysinibacillus</taxon>
    </lineage>
</organism>
<dbReference type="InterPro" id="IPR004090">
    <property type="entry name" value="Chemotax_Me-accpt_rcpt"/>
</dbReference>
<feature type="transmembrane region" description="Helical" evidence="5">
    <location>
        <begin position="53"/>
        <end position="76"/>
    </location>
</feature>
<proteinExistence type="inferred from homology"/>
<feature type="transmembrane region" description="Helical" evidence="5">
    <location>
        <begin position="161"/>
        <end position="183"/>
    </location>
</feature>
<keyword evidence="8" id="KW-1185">Reference proteome</keyword>
<reference evidence="8" key="1">
    <citation type="submission" date="2015-07" db="EMBL/GenBank/DDBJ databases">
        <title>Fjat-14205 dsm 2895.</title>
        <authorList>
            <person name="Liu B."/>
            <person name="Wang J."/>
            <person name="Zhu Y."/>
            <person name="Liu G."/>
            <person name="Chen Q."/>
            <person name="Chen Z."/>
            <person name="Lan J."/>
            <person name="Che J."/>
            <person name="Ge C."/>
            <person name="Shi H."/>
            <person name="Pan Z."/>
            <person name="Liu X."/>
        </authorList>
    </citation>
    <scope>NUCLEOTIDE SEQUENCE [LARGE SCALE GENOMIC DNA]</scope>
    <source>
        <strain evidence="8">DSM 25560</strain>
    </source>
</reference>
<feature type="coiled-coil region" evidence="4">
    <location>
        <begin position="193"/>
        <end position="223"/>
    </location>
</feature>
<evidence type="ECO:0000256" key="1">
    <source>
        <dbReference type="ARBA" id="ARBA00023224"/>
    </source>
</evidence>